<organism evidence="6 7">
    <name type="scientific">Abyssibacter profundi</name>
    <dbReference type="NCBI Taxonomy" id="2182787"/>
    <lineage>
        <taxon>Bacteria</taxon>
        <taxon>Pseudomonadati</taxon>
        <taxon>Pseudomonadota</taxon>
        <taxon>Gammaproteobacteria</taxon>
        <taxon>Chromatiales</taxon>
        <taxon>Oceanococcaceae</taxon>
        <taxon>Abyssibacter</taxon>
    </lineage>
</organism>
<dbReference type="Pfam" id="PF02674">
    <property type="entry name" value="Colicin_V"/>
    <property type="match status" value="1"/>
</dbReference>
<evidence type="ECO:0000313" key="6">
    <source>
        <dbReference type="EMBL" id="PWN55776.1"/>
    </source>
</evidence>
<evidence type="ECO:0000256" key="5">
    <source>
        <dbReference type="SAM" id="Phobius"/>
    </source>
</evidence>
<comment type="caution">
    <text evidence="6">The sequence shown here is derived from an EMBL/GenBank/DDBJ whole genome shotgun (WGS) entry which is preliminary data.</text>
</comment>
<evidence type="ECO:0000256" key="2">
    <source>
        <dbReference type="ARBA" id="ARBA00022692"/>
    </source>
</evidence>
<proteinExistence type="predicted"/>
<feature type="transmembrane region" description="Helical" evidence="5">
    <location>
        <begin position="31"/>
        <end position="52"/>
    </location>
</feature>
<dbReference type="OrthoDB" id="9810601at2"/>
<gene>
    <name evidence="6" type="ORF">DEH80_10145</name>
</gene>
<reference evidence="6 7" key="1">
    <citation type="submission" date="2018-05" db="EMBL/GenBank/DDBJ databases">
        <title>Abyssibacter profundi OUC007T gen. nov., sp. nov, a marine bacterium isolated from seawater of the Mariana Trench.</title>
        <authorList>
            <person name="Zhou S."/>
        </authorList>
    </citation>
    <scope>NUCLEOTIDE SEQUENCE [LARGE SCALE GENOMIC DNA]</scope>
    <source>
        <strain evidence="6 7">OUC007</strain>
    </source>
</reference>
<keyword evidence="7" id="KW-1185">Reference proteome</keyword>
<keyword evidence="4 5" id="KW-0472">Membrane</keyword>
<dbReference type="RefSeq" id="WP_109720388.1">
    <property type="nucleotide sequence ID" value="NZ_QEQK01000008.1"/>
</dbReference>
<comment type="subcellular location">
    <subcellularLocation>
        <location evidence="1">Membrane</location>
        <topology evidence="1">Multi-pass membrane protein</topology>
    </subcellularLocation>
</comment>
<sequence>MVWVDYLILAIVGVSALISLFRGFIKEACSLTTWVVAFWVSMRFASPVATLFEPYLSAPSARLGLSYVLLFLLVLIIGAVATHLLTDLVRKTYFAGTDRMVGVIFGIGRGLIIVTVLVMAAQIFTPVQQDPWWQASAFLHHFEALADWVRGLLPEDWSQTVIERAVTPQSGE</sequence>
<name>A0A363UK24_9GAMM</name>
<dbReference type="InterPro" id="IPR052719">
    <property type="entry name" value="CvpA-like"/>
</dbReference>
<protein>
    <submittedName>
        <fullName evidence="6">Colicin V production CvpA</fullName>
    </submittedName>
</protein>
<dbReference type="GO" id="GO:0009403">
    <property type="term" value="P:toxin biosynthetic process"/>
    <property type="evidence" value="ECO:0007669"/>
    <property type="project" value="InterPro"/>
</dbReference>
<dbReference type="PANTHER" id="PTHR36926:SF1">
    <property type="entry name" value="COLICIN V PRODUCTION PROTEIN"/>
    <property type="match status" value="1"/>
</dbReference>
<evidence type="ECO:0000256" key="1">
    <source>
        <dbReference type="ARBA" id="ARBA00004141"/>
    </source>
</evidence>
<evidence type="ECO:0000313" key="7">
    <source>
        <dbReference type="Proteomes" id="UP000251800"/>
    </source>
</evidence>
<feature type="transmembrane region" description="Helical" evidence="5">
    <location>
        <begin position="101"/>
        <end position="124"/>
    </location>
</feature>
<dbReference type="Proteomes" id="UP000251800">
    <property type="component" value="Unassembled WGS sequence"/>
</dbReference>
<evidence type="ECO:0000256" key="4">
    <source>
        <dbReference type="ARBA" id="ARBA00023136"/>
    </source>
</evidence>
<keyword evidence="2 5" id="KW-0812">Transmembrane</keyword>
<evidence type="ECO:0000256" key="3">
    <source>
        <dbReference type="ARBA" id="ARBA00022989"/>
    </source>
</evidence>
<accession>A0A363UK24</accession>
<dbReference type="GO" id="GO:0016020">
    <property type="term" value="C:membrane"/>
    <property type="evidence" value="ECO:0007669"/>
    <property type="project" value="UniProtKB-SubCell"/>
</dbReference>
<feature type="transmembrane region" description="Helical" evidence="5">
    <location>
        <begin position="6"/>
        <end position="24"/>
    </location>
</feature>
<keyword evidence="3 5" id="KW-1133">Transmembrane helix</keyword>
<dbReference type="PANTHER" id="PTHR36926">
    <property type="entry name" value="COLICIN V PRODUCTION PROTEIN"/>
    <property type="match status" value="1"/>
</dbReference>
<dbReference type="InterPro" id="IPR003825">
    <property type="entry name" value="Colicin-V_CvpA"/>
</dbReference>
<dbReference type="AlphaFoldDB" id="A0A363UK24"/>
<feature type="transmembrane region" description="Helical" evidence="5">
    <location>
        <begin position="64"/>
        <end position="89"/>
    </location>
</feature>
<dbReference type="EMBL" id="QEQK01000008">
    <property type="protein sequence ID" value="PWN55776.1"/>
    <property type="molecule type" value="Genomic_DNA"/>
</dbReference>